<gene>
    <name evidence="9" type="ORF">CB5_LOCUS22635</name>
</gene>
<dbReference type="AlphaFoldDB" id="A0A6V7Q892"/>
<dbReference type="SUPFAM" id="SSF101936">
    <property type="entry name" value="DNA-binding pseudobarrel domain"/>
    <property type="match status" value="4"/>
</dbReference>
<feature type="region of interest" description="Disordered" evidence="7">
    <location>
        <begin position="298"/>
        <end position="347"/>
    </location>
</feature>
<name>A0A6V7Q892_ANACO</name>
<evidence type="ECO:0000256" key="5">
    <source>
        <dbReference type="ARBA" id="ARBA00023163"/>
    </source>
</evidence>
<dbReference type="SMART" id="SM01019">
    <property type="entry name" value="B3"/>
    <property type="match status" value="3"/>
</dbReference>
<evidence type="ECO:0000256" key="6">
    <source>
        <dbReference type="ARBA" id="ARBA00023242"/>
    </source>
</evidence>
<keyword evidence="5" id="KW-0804">Transcription</keyword>
<feature type="domain" description="TF-B3" evidence="8">
    <location>
        <begin position="1"/>
        <end position="75"/>
    </location>
</feature>
<evidence type="ECO:0000256" key="3">
    <source>
        <dbReference type="ARBA" id="ARBA00023015"/>
    </source>
</evidence>
<keyword evidence="2" id="KW-0677">Repeat</keyword>
<dbReference type="InterPro" id="IPR003340">
    <property type="entry name" value="B3_DNA-bd"/>
</dbReference>
<feature type="domain" description="TF-B3" evidence="8">
    <location>
        <begin position="245"/>
        <end position="285"/>
    </location>
</feature>
<evidence type="ECO:0000256" key="2">
    <source>
        <dbReference type="ARBA" id="ARBA00022737"/>
    </source>
</evidence>
<feature type="region of interest" description="Disordered" evidence="7">
    <location>
        <begin position="104"/>
        <end position="129"/>
    </location>
</feature>
<evidence type="ECO:0000256" key="4">
    <source>
        <dbReference type="ARBA" id="ARBA00023125"/>
    </source>
</evidence>
<dbReference type="PANTHER" id="PTHR31674">
    <property type="entry name" value="B3 DOMAIN-CONTAINING PROTEIN REM-LIKE 3-RELATED"/>
    <property type="match status" value="1"/>
</dbReference>
<feature type="compositionally biased region" description="Basic and acidic residues" evidence="7">
    <location>
        <begin position="302"/>
        <end position="326"/>
    </location>
</feature>
<feature type="domain" description="TF-B3" evidence="8">
    <location>
        <begin position="142"/>
        <end position="242"/>
    </location>
</feature>
<dbReference type="CDD" id="cd10017">
    <property type="entry name" value="B3_DNA"/>
    <property type="match status" value="3"/>
</dbReference>
<dbReference type="EMBL" id="LR862134">
    <property type="protein sequence ID" value="CAD1839424.1"/>
    <property type="molecule type" value="Genomic_DNA"/>
</dbReference>
<dbReference type="GO" id="GO:0003677">
    <property type="term" value="F:DNA binding"/>
    <property type="evidence" value="ECO:0007669"/>
    <property type="project" value="UniProtKB-KW"/>
</dbReference>
<accession>A0A6V7Q892</accession>
<organism evidence="9">
    <name type="scientific">Ananas comosus var. bracteatus</name>
    <name type="common">red pineapple</name>
    <dbReference type="NCBI Taxonomy" id="296719"/>
    <lineage>
        <taxon>Eukaryota</taxon>
        <taxon>Viridiplantae</taxon>
        <taxon>Streptophyta</taxon>
        <taxon>Embryophyta</taxon>
        <taxon>Tracheophyta</taxon>
        <taxon>Spermatophyta</taxon>
        <taxon>Magnoliopsida</taxon>
        <taxon>Liliopsida</taxon>
        <taxon>Poales</taxon>
        <taxon>Bromeliaceae</taxon>
        <taxon>Bromelioideae</taxon>
        <taxon>Ananas</taxon>
    </lineage>
</organism>
<sequence length="448" mass="51740">MKRAIETTKRAIKAAKRKPLGKFWHIALEKDADDNTHFSNGWREFSRAHDFTAGDFLLFRYEGNMVFKVKVFDVTGCCKQYDRAISEKRSFGAKDEILEDVCDGRRKRGKPTAPKEQLQTPPGFLATDKSATKNNRAKTVPHFEKIIRPYNFSCGHMSVPRKFCASNGLTRKEEMVLEDPKRRSWHVKLWHGVSDSRLLSGWKEFSAVNKLEEGDKCTFQLVSDGILRPLGKFWHITLVRDGDDRLYFDNGWREFSQAHELVAGDFVLFRYEGNMVFKAKVFDTSGCRKLRGKIVHGVSKRSSGETKDENRDDIRSYDQQDTEEPRTPPGFSPKKKSVENENSAPCPPHFEKIMRSCNVSGNIRRRLCLSVPMSFRSSYGLLRREIVLKDPKKRSWPVTLWNGKRDSRIHRGWREFAVGNNLEEGDKCIFQLISSGEMRVLIRKRCCA</sequence>
<evidence type="ECO:0000259" key="8">
    <source>
        <dbReference type="PROSITE" id="PS50863"/>
    </source>
</evidence>
<keyword evidence="3" id="KW-0805">Transcription regulation</keyword>
<dbReference type="PROSITE" id="PS50863">
    <property type="entry name" value="B3"/>
    <property type="match status" value="4"/>
</dbReference>
<dbReference type="InterPro" id="IPR015300">
    <property type="entry name" value="DNA-bd_pseudobarrel_sf"/>
</dbReference>
<dbReference type="Pfam" id="PF02362">
    <property type="entry name" value="B3"/>
    <property type="match status" value="4"/>
</dbReference>
<dbReference type="InterPro" id="IPR039218">
    <property type="entry name" value="REM_fam"/>
</dbReference>
<dbReference type="Gene3D" id="2.40.330.10">
    <property type="entry name" value="DNA-binding pseudobarrel domain"/>
    <property type="match status" value="4"/>
</dbReference>
<keyword evidence="4" id="KW-0238">DNA-binding</keyword>
<evidence type="ECO:0000256" key="1">
    <source>
        <dbReference type="ARBA" id="ARBA00004123"/>
    </source>
</evidence>
<comment type="subcellular location">
    <subcellularLocation>
        <location evidence="1">Nucleus</location>
    </subcellularLocation>
</comment>
<dbReference type="GO" id="GO:0005634">
    <property type="term" value="C:nucleus"/>
    <property type="evidence" value="ECO:0007669"/>
    <property type="project" value="UniProtKB-SubCell"/>
</dbReference>
<evidence type="ECO:0000313" key="9">
    <source>
        <dbReference type="EMBL" id="CAD1839424.1"/>
    </source>
</evidence>
<dbReference type="PANTHER" id="PTHR31674:SF62">
    <property type="entry name" value="B3 DOMAIN-CONTAINING PROTEIN REM14-RELATED"/>
    <property type="match status" value="1"/>
</dbReference>
<evidence type="ECO:0000256" key="7">
    <source>
        <dbReference type="SAM" id="MobiDB-lite"/>
    </source>
</evidence>
<proteinExistence type="predicted"/>
<reference evidence="9" key="1">
    <citation type="submission" date="2020-07" db="EMBL/GenBank/DDBJ databases">
        <authorList>
            <person name="Lin J."/>
        </authorList>
    </citation>
    <scope>NUCLEOTIDE SEQUENCE</scope>
</reference>
<protein>
    <recommendedName>
        <fullName evidence="8">TF-B3 domain-containing protein</fullName>
    </recommendedName>
</protein>
<keyword evidence="6" id="KW-0539">Nucleus</keyword>
<feature type="domain" description="TF-B3" evidence="8">
    <location>
        <begin position="354"/>
        <end position="446"/>
    </location>
</feature>